<dbReference type="RefSeq" id="XP_024340029.1">
    <property type="nucleotide sequence ID" value="XM_024477549.1"/>
</dbReference>
<evidence type="ECO:0000313" key="1">
    <source>
        <dbReference type="EMBL" id="OSX63235.1"/>
    </source>
</evidence>
<name>A0A1X6N3R9_9APHY</name>
<dbReference type="Proteomes" id="UP000194127">
    <property type="component" value="Unassembled WGS sequence"/>
</dbReference>
<dbReference type="AlphaFoldDB" id="A0A1X6N3R9"/>
<organism evidence="1 2">
    <name type="scientific">Postia placenta MAD-698-R-SB12</name>
    <dbReference type="NCBI Taxonomy" id="670580"/>
    <lineage>
        <taxon>Eukaryota</taxon>
        <taxon>Fungi</taxon>
        <taxon>Dikarya</taxon>
        <taxon>Basidiomycota</taxon>
        <taxon>Agaricomycotina</taxon>
        <taxon>Agaricomycetes</taxon>
        <taxon>Polyporales</taxon>
        <taxon>Adustoporiaceae</taxon>
        <taxon>Rhodonia</taxon>
    </lineage>
</organism>
<protein>
    <submittedName>
        <fullName evidence="1">Uncharacterized protein</fullName>
    </submittedName>
</protein>
<dbReference type="EMBL" id="KZ110595">
    <property type="protein sequence ID" value="OSX63235.1"/>
    <property type="molecule type" value="Genomic_DNA"/>
</dbReference>
<reference evidence="1 2" key="1">
    <citation type="submission" date="2017-04" db="EMBL/GenBank/DDBJ databases">
        <title>Genome Sequence of the Model Brown-Rot Fungus Postia placenta SB12.</title>
        <authorList>
            <consortium name="DOE Joint Genome Institute"/>
            <person name="Gaskell J."/>
            <person name="Kersten P."/>
            <person name="Larrondo L.F."/>
            <person name="Canessa P."/>
            <person name="Martinez D."/>
            <person name="Hibbett D."/>
            <person name="Schmoll M."/>
            <person name="Kubicek C.P."/>
            <person name="Martinez A.T."/>
            <person name="Yadav J."/>
            <person name="Master E."/>
            <person name="Magnuson J.K."/>
            <person name="James T."/>
            <person name="Yaver D."/>
            <person name="Berka R."/>
            <person name="Labutti K."/>
            <person name="Lipzen A."/>
            <person name="Aerts A."/>
            <person name="Barry K."/>
            <person name="Henrissat B."/>
            <person name="Blanchette R."/>
            <person name="Grigoriev I."/>
            <person name="Cullen D."/>
        </authorList>
    </citation>
    <scope>NUCLEOTIDE SEQUENCE [LARGE SCALE GENOMIC DNA]</scope>
    <source>
        <strain evidence="1 2">MAD-698-R-SB12</strain>
    </source>
</reference>
<dbReference type="GeneID" id="36322499"/>
<accession>A0A1X6N3R9</accession>
<keyword evidence="2" id="KW-1185">Reference proteome</keyword>
<proteinExistence type="predicted"/>
<sequence length="139" mass="15158">MRHWQRDSHTLCPQTLDWNVPSSIEPASAISAYILRIPVPPFLPQGSLAVRRCTLHGHVPIPNETGSFVTMPVDILIGVTNLTKLLVARAHKLAKDSRLLGLMSIPSSPVQDISTTKISAQVLGNFALLRPPQRSPLAT</sequence>
<gene>
    <name evidence="1" type="ORF">POSPLADRAFT_1039472</name>
</gene>
<feature type="non-terminal residue" evidence="1">
    <location>
        <position position="139"/>
    </location>
</feature>
<dbReference type="OrthoDB" id="2789901at2759"/>
<evidence type="ECO:0000313" key="2">
    <source>
        <dbReference type="Proteomes" id="UP000194127"/>
    </source>
</evidence>